<evidence type="ECO:0000313" key="3">
    <source>
        <dbReference type="EMBL" id="QBK26016.1"/>
    </source>
</evidence>
<evidence type="ECO:0000313" key="4">
    <source>
        <dbReference type="Proteomes" id="UP000291151"/>
    </source>
</evidence>
<protein>
    <submittedName>
        <fullName evidence="3">Alpha/beta hydrolase</fullName>
    </submittedName>
</protein>
<dbReference type="PANTHER" id="PTHR43798:SF31">
    <property type="entry name" value="AB HYDROLASE SUPERFAMILY PROTEIN YCLE"/>
    <property type="match status" value="1"/>
</dbReference>
<dbReference type="InterPro" id="IPR029058">
    <property type="entry name" value="AB_hydrolase_fold"/>
</dbReference>
<dbReference type="GO" id="GO:0016020">
    <property type="term" value="C:membrane"/>
    <property type="evidence" value="ECO:0007669"/>
    <property type="project" value="TreeGrafter"/>
</dbReference>
<proteinExistence type="predicted"/>
<evidence type="ECO:0000256" key="1">
    <source>
        <dbReference type="ARBA" id="ARBA00022801"/>
    </source>
</evidence>
<keyword evidence="1 3" id="KW-0378">Hydrolase</keyword>
<dbReference type="InterPro" id="IPR000073">
    <property type="entry name" value="AB_hydrolase_1"/>
</dbReference>
<dbReference type="Pfam" id="PF00561">
    <property type="entry name" value="Abhydrolase_1"/>
    <property type="match status" value="1"/>
</dbReference>
<name>A0A4P6UV72_9BACL</name>
<evidence type="ECO:0000259" key="2">
    <source>
        <dbReference type="Pfam" id="PF00561"/>
    </source>
</evidence>
<dbReference type="Proteomes" id="UP000291151">
    <property type="component" value="Chromosome"/>
</dbReference>
<feature type="domain" description="AB hydrolase-1" evidence="2">
    <location>
        <begin position="41"/>
        <end position="261"/>
    </location>
</feature>
<dbReference type="InterPro" id="IPR050266">
    <property type="entry name" value="AB_hydrolase_sf"/>
</dbReference>
<gene>
    <name evidence="3" type="ORF">DKZ56_09160</name>
</gene>
<sequence length="280" mass="32607">MYKNGLVEKTIAYTIPKLFITLFEKVMTMLNYLDVGKGEEIVFIHGLGNRIQAWAPQLELTTRYRLIMIELRGHGYSPEKENIQVEYFAKDIIEVLDYLNIEKAHFVGLSLGGIVALEICKRFKKRVKSLILCNTTYYIPTLFGNLTLEKTKRFLKRNTIDQLNERLINKCLYNPKEKKVYELAKDAFYIREDTYFRSIQSALGRNYFYDLFSIDVPTLIIGSLEDKVVPIQNAYLMHYMIKSSNLIIFENAGHLSNIEKPELFNSAISSHIQEYQNKVS</sequence>
<dbReference type="PANTHER" id="PTHR43798">
    <property type="entry name" value="MONOACYLGLYCEROL LIPASE"/>
    <property type="match status" value="1"/>
</dbReference>
<dbReference type="GO" id="GO:0016787">
    <property type="term" value="F:hydrolase activity"/>
    <property type="evidence" value="ECO:0007669"/>
    <property type="project" value="UniProtKB-KW"/>
</dbReference>
<keyword evidence="4" id="KW-1185">Reference proteome</keyword>
<dbReference type="KEGG" id="uth:DKZ56_09160"/>
<reference evidence="3 4" key="1">
    <citation type="submission" date="2019-02" db="EMBL/GenBank/DDBJ databases">
        <title>Ureibacillus thermophilus.</title>
        <authorList>
            <person name="Sunny J.S."/>
            <person name="Natarajan A."/>
            <person name="Saleena L.M."/>
        </authorList>
    </citation>
    <scope>NUCLEOTIDE SEQUENCE [LARGE SCALE GENOMIC DNA]</scope>
    <source>
        <strain evidence="3 4">LM102</strain>
    </source>
</reference>
<organism evidence="3 4">
    <name type="scientific">Ureibacillus thermophilus</name>
    <dbReference type="NCBI Taxonomy" id="367743"/>
    <lineage>
        <taxon>Bacteria</taxon>
        <taxon>Bacillati</taxon>
        <taxon>Bacillota</taxon>
        <taxon>Bacilli</taxon>
        <taxon>Bacillales</taxon>
        <taxon>Caryophanaceae</taxon>
        <taxon>Ureibacillus</taxon>
    </lineage>
</organism>
<accession>A0A4P6UV72</accession>
<dbReference type="EMBL" id="CP036528">
    <property type="protein sequence ID" value="QBK26016.1"/>
    <property type="molecule type" value="Genomic_DNA"/>
</dbReference>
<dbReference type="AlphaFoldDB" id="A0A4P6UV72"/>
<dbReference type="PRINTS" id="PR00111">
    <property type="entry name" value="ABHYDROLASE"/>
</dbReference>
<dbReference type="Gene3D" id="3.40.50.1820">
    <property type="entry name" value="alpha/beta hydrolase"/>
    <property type="match status" value="1"/>
</dbReference>
<dbReference type="SUPFAM" id="SSF53474">
    <property type="entry name" value="alpha/beta-Hydrolases"/>
    <property type="match status" value="1"/>
</dbReference>